<evidence type="ECO:0000256" key="1">
    <source>
        <dbReference type="ARBA" id="ARBA00004141"/>
    </source>
</evidence>
<dbReference type="AlphaFoldDB" id="A0A2S8S9C3"/>
<keyword evidence="2 5" id="KW-0812">Transmembrane</keyword>
<feature type="domain" description="NnrU" evidence="6">
    <location>
        <begin position="3"/>
        <end position="178"/>
    </location>
</feature>
<keyword evidence="4 5" id="KW-0472">Membrane</keyword>
<organism evidence="7 8">
    <name type="scientific">Albidovulum denitrificans</name>
    <dbReference type="NCBI Taxonomy" id="404881"/>
    <lineage>
        <taxon>Bacteria</taxon>
        <taxon>Pseudomonadati</taxon>
        <taxon>Pseudomonadota</taxon>
        <taxon>Alphaproteobacteria</taxon>
        <taxon>Rhodobacterales</taxon>
        <taxon>Paracoccaceae</taxon>
        <taxon>Albidovulum</taxon>
    </lineage>
</organism>
<proteinExistence type="predicted"/>
<sequence length="185" mass="20278">MQVLILGLVLWTAAHLFRRVLPGLRARLGEGPGKMLVAVLSLAAVFLMVIGYRRAEVDPVYTPMDGIGHLNNLLMLIALFLFGVSHSKGRVKAMVRHPMLWSVVIWAVAHLLVNGDLASLVMFGWLGLWALVEIVLINAQVEWKRPAPGPLRSDAIALVIALVLYGLIAGVHIWLGYNPFLGTYG</sequence>
<comment type="caution">
    <text evidence="7">The sequence shown here is derived from an EMBL/GenBank/DDBJ whole genome shotgun (WGS) entry which is preliminary data.</text>
</comment>
<dbReference type="GO" id="GO:0016020">
    <property type="term" value="C:membrane"/>
    <property type="evidence" value="ECO:0007669"/>
    <property type="project" value="UniProtKB-SubCell"/>
</dbReference>
<dbReference type="InterPro" id="IPR009915">
    <property type="entry name" value="NnrU_dom"/>
</dbReference>
<comment type="subcellular location">
    <subcellularLocation>
        <location evidence="1">Membrane</location>
        <topology evidence="1">Multi-pass membrane protein</topology>
    </subcellularLocation>
</comment>
<reference evidence="7 8" key="1">
    <citation type="submission" date="2018-02" db="EMBL/GenBank/DDBJ databases">
        <title>Genomic Encyclopedia of Archaeal and Bacterial Type Strains, Phase II (KMG-II): from individual species to whole genera.</title>
        <authorList>
            <person name="Goeker M."/>
        </authorList>
    </citation>
    <scope>NUCLEOTIDE SEQUENCE [LARGE SCALE GENOMIC DNA]</scope>
    <source>
        <strain evidence="7 8">DSM 18921</strain>
    </source>
</reference>
<dbReference type="Proteomes" id="UP000238338">
    <property type="component" value="Unassembled WGS sequence"/>
</dbReference>
<name>A0A2S8S9C3_9RHOB</name>
<evidence type="ECO:0000256" key="4">
    <source>
        <dbReference type="ARBA" id="ARBA00023136"/>
    </source>
</evidence>
<dbReference type="RefSeq" id="WP_105513687.1">
    <property type="nucleotide sequence ID" value="NZ_PVEP01000002.1"/>
</dbReference>
<keyword evidence="8" id="KW-1185">Reference proteome</keyword>
<keyword evidence="3 5" id="KW-1133">Transmembrane helix</keyword>
<dbReference type="Pfam" id="PF07298">
    <property type="entry name" value="NnrU"/>
    <property type="match status" value="1"/>
</dbReference>
<feature type="transmembrane region" description="Helical" evidence="5">
    <location>
        <begin position="64"/>
        <end position="83"/>
    </location>
</feature>
<feature type="transmembrane region" description="Helical" evidence="5">
    <location>
        <begin position="103"/>
        <end position="136"/>
    </location>
</feature>
<gene>
    <name evidence="7" type="ORF">LX70_01235</name>
</gene>
<feature type="transmembrane region" description="Helical" evidence="5">
    <location>
        <begin position="35"/>
        <end position="52"/>
    </location>
</feature>
<evidence type="ECO:0000256" key="3">
    <source>
        <dbReference type="ARBA" id="ARBA00022989"/>
    </source>
</evidence>
<dbReference type="OrthoDB" id="5293641at2"/>
<evidence type="ECO:0000256" key="2">
    <source>
        <dbReference type="ARBA" id="ARBA00022692"/>
    </source>
</evidence>
<accession>A0A2S8S9C3</accession>
<feature type="transmembrane region" description="Helical" evidence="5">
    <location>
        <begin position="156"/>
        <end position="177"/>
    </location>
</feature>
<protein>
    <submittedName>
        <fullName evidence="7">NnrU protein</fullName>
    </submittedName>
</protein>
<dbReference type="EMBL" id="PVEP01000002">
    <property type="protein sequence ID" value="PQV57431.1"/>
    <property type="molecule type" value="Genomic_DNA"/>
</dbReference>
<evidence type="ECO:0000313" key="8">
    <source>
        <dbReference type="Proteomes" id="UP000238338"/>
    </source>
</evidence>
<evidence type="ECO:0000256" key="5">
    <source>
        <dbReference type="SAM" id="Phobius"/>
    </source>
</evidence>
<evidence type="ECO:0000313" key="7">
    <source>
        <dbReference type="EMBL" id="PQV57431.1"/>
    </source>
</evidence>
<evidence type="ECO:0000259" key="6">
    <source>
        <dbReference type="Pfam" id="PF07298"/>
    </source>
</evidence>